<gene>
    <name evidence="1" type="ORF">COI93_03560</name>
</gene>
<sequence length="110" mass="12976">MERRWATFALLSTSNTIVLDEEMSFSHLFDQEEDHSSLQFTMKWCKWSESCKFEEGAPNKEQRIVFTNPVKAWVFQRSKCNVNNHLKKTEPRQLVITSDSATLESQERNM</sequence>
<accession>A0A2B0MXA5</accession>
<name>A0A2B0MXA5_BACCE</name>
<evidence type="ECO:0000313" key="1">
    <source>
        <dbReference type="EMBL" id="PFK46783.1"/>
    </source>
</evidence>
<dbReference type="AlphaFoldDB" id="A0A2B0MXA5"/>
<dbReference type="EMBL" id="NUWN01000012">
    <property type="protein sequence ID" value="PFK46783.1"/>
    <property type="molecule type" value="Genomic_DNA"/>
</dbReference>
<organism evidence="1 2">
    <name type="scientific">Bacillus cereus</name>
    <dbReference type="NCBI Taxonomy" id="1396"/>
    <lineage>
        <taxon>Bacteria</taxon>
        <taxon>Bacillati</taxon>
        <taxon>Bacillota</taxon>
        <taxon>Bacilli</taxon>
        <taxon>Bacillales</taxon>
        <taxon>Bacillaceae</taxon>
        <taxon>Bacillus</taxon>
        <taxon>Bacillus cereus group</taxon>
    </lineage>
</organism>
<evidence type="ECO:0000313" key="2">
    <source>
        <dbReference type="Proteomes" id="UP000242656"/>
    </source>
</evidence>
<proteinExistence type="predicted"/>
<protein>
    <recommendedName>
        <fullName evidence="3">Group-specific protein</fullName>
    </recommendedName>
</protein>
<comment type="caution">
    <text evidence="1">The sequence shown here is derived from an EMBL/GenBank/DDBJ whole genome shotgun (WGS) entry which is preliminary data.</text>
</comment>
<dbReference type="Proteomes" id="UP000242656">
    <property type="component" value="Unassembled WGS sequence"/>
</dbReference>
<reference evidence="1 2" key="1">
    <citation type="submission" date="2017-09" db="EMBL/GenBank/DDBJ databases">
        <title>Large-scale bioinformatics analysis of Bacillus genomes uncovers conserved roles of natural products in bacterial physiology.</title>
        <authorList>
            <consortium name="Agbiome Team Llc"/>
            <person name="Bleich R.M."/>
            <person name="Grubbs K.J."/>
            <person name="Santa Maria K.C."/>
            <person name="Allen S.E."/>
            <person name="Farag S."/>
            <person name="Shank E.A."/>
            <person name="Bowers A."/>
        </authorList>
    </citation>
    <scope>NUCLEOTIDE SEQUENCE [LARGE SCALE GENOMIC DNA]</scope>
    <source>
        <strain evidence="1 2">AFS083043</strain>
    </source>
</reference>
<dbReference type="RefSeq" id="WP_098489685.1">
    <property type="nucleotide sequence ID" value="NZ_NUWN01000012.1"/>
</dbReference>
<evidence type="ECO:0008006" key="3">
    <source>
        <dbReference type="Google" id="ProtNLM"/>
    </source>
</evidence>